<gene>
    <name evidence="1" type="ORF">S03H2_44659</name>
</gene>
<name>X1I6D3_9ZZZZ</name>
<accession>X1I6D3</accession>
<evidence type="ECO:0000313" key="1">
    <source>
        <dbReference type="EMBL" id="GAH64860.1"/>
    </source>
</evidence>
<protein>
    <recommendedName>
        <fullName evidence="2">DNA polymerase Y-family little finger domain-containing protein</fullName>
    </recommendedName>
</protein>
<comment type="caution">
    <text evidence="1">The sequence shown here is derived from an EMBL/GenBank/DDBJ whole genome shotgun (WGS) entry which is preliminary data.</text>
</comment>
<feature type="non-terminal residue" evidence="1">
    <location>
        <position position="1"/>
    </location>
</feature>
<dbReference type="AlphaFoldDB" id="X1I6D3"/>
<proteinExistence type="predicted"/>
<reference evidence="1" key="1">
    <citation type="journal article" date="2014" name="Front. Microbiol.">
        <title>High frequency of phylogenetically diverse reductive dehalogenase-homologous genes in deep subseafloor sedimentary metagenomes.</title>
        <authorList>
            <person name="Kawai M."/>
            <person name="Futagami T."/>
            <person name="Toyoda A."/>
            <person name="Takaki Y."/>
            <person name="Nishi S."/>
            <person name="Hori S."/>
            <person name="Arai W."/>
            <person name="Tsubouchi T."/>
            <person name="Morono Y."/>
            <person name="Uchiyama I."/>
            <person name="Ito T."/>
            <person name="Fujiyama A."/>
            <person name="Inagaki F."/>
            <person name="Takami H."/>
        </authorList>
    </citation>
    <scope>NUCLEOTIDE SEQUENCE</scope>
    <source>
        <strain evidence="1">Expedition CK06-06</strain>
    </source>
</reference>
<sequence>GFKLLKKELSQEKQQVRLIGIGVSNLVETGRQLDMLDSSAQRLEKLNTAIDRIRKKYGFTAIQTGRTLLLKDIFPETGEGYALHTPSLSR</sequence>
<organism evidence="1">
    <name type="scientific">marine sediment metagenome</name>
    <dbReference type="NCBI Taxonomy" id="412755"/>
    <lineage>
        <taxon>unclassified sequences</taxon>
        <taxon>metagenomes</taxon>
        <taxon>ecological metagenomes</taxon>
    </lineage>
</organism>
<dbReference type="EMBL" id="BARU01027940">
    <property type="protein sequence ID" value="GAH64860.1"/>
    <property type="molecule type" value="Genomic_DNA"/>
</dbReference>
<dbReference type="GO" id="GO:0006281">
    <property type="term" value="P:DNA repair"/>
    <property type="evidence" value="ECO:0007669"/>
    <property type="project" value="InterPro"/>
</dbReference>
<evidence type="ECO:0008006" key="2">
    <source>
        <dbReference type="Google" id="ProtNLM"/>
    </source>
</evidence>
<dbReference type="InterPro" id="IPR036775">
    <property type="entry name" value="DNA_pol_Y-fam_lit_finger_sf"/>
</dbReference>
<dbReference type="GO" id="GO:0003684">
    <property type="term" value="F:damaged DNA binding"/>
    <property type="evidence" value="ECO:0007669"/>
    <property type="project" value="InterPro"/>
</dbReference>
<dbReference type="Gene3D" id="3.30.1490.100">
    <property type="entry name" value="DNA polymerase, Y-family, little finger domain"/>
    <property type="match status" value="1"/>
</dbReference>